<reference evidence="3 4" key="1">
    <citation type="submission" date="2024-03" db="EMBL/GenBank/DDBJ databases">
        <title>Ignisphaera cupida sp. nov., a hyperthermophilic hydrolytic archaeon from a hot spring of Kamchatka, and proposal of Ignisphaeraceae fam. nov.</title>
        <authorList>
            <person name="Podosokorskaya O.A."/>
            <person name="Elcheninov A.G."/>
            <person name="Maltseva A.I."/>
            <person name="Zayulina K.S."/>
            <person name="Novikov A."/>
            <person name="Merkel A.Y."/>
        </authorList>
    </citation>
    <scope>NUCLEOTIDE SEQUENCE [LARGE SCALE GENOMIC DNA]</scope>
    <source>
        <strain evidence="3 4">38H-sp</strain>
    </source>
</reference>
<dbReference type="RefSeq" id="WP_420068801.1">
    <property type="nucleotide sequence ID" value="NZ_JBCHKQ010000001.1"/>
</dbReference>
<comment type="caution">
    <text evidence="3">The sequence shown here is derived from an EMBL/GenBank/DDBJ whole genome shotgun (WGS) entry which is preliminary data.</text>
</comment>
<evidence type="ECO:0000259" key="2">
    <source>
        <dbReference type="Pfam" id="PF16561"/>
    </source>
</evidence>
<dbReference type="InterPro" id="IPR050827">
    <property type="entry name" value="CRP1_MDG1_kinase"/>
</dbReference>
<dbReference type="Pfam" id="PF16561">
    <property type="entry name" value="AMPK1_CBM"/>
    <property type="match status" value="1"/>
</dbReference>
<dbReference type="InterPro" id="IPR014756">
    <property type="entry name" value="Ig_E-set"/>
</dbReference>
<dbReference type="PANTHER" id="PTHR10343:SF84">
    <property type="entry name" value="5'-AMP-ACTIVATED PROTEIN KINASE SUBUNIT BETA-1"/>
    <property type="match status" value="1"/>
</dbReference>
<dbReference type="InterPro" id="IPR013783">
    <property type="entry name" value="Ig-like_fold"/>
</dbReference>
<dbReference type="InterPro" id="IPR032640">
    <property type="entry name" value="AMPK1_CBM"/>
</dbReference>
<dbReference type="SUPFAM" id="SSF81296">
    <property type="entry name" value="E set domains"/>
    <property type="match status" value="2"/>
</dbReference>
<accession>A0ABU9U9K3</accession>
<feature type="domain" description="AMP-activated protein kinase glycogen-binding" evidence="2">
    <location>
        <begin position="149"/>
        <end position="229"/>
    </location>
</feature>
<name>A0ABU9U9K3_9SPIR</name>
<comment type="similarity">
    <text evidence="1">Belongs to the 5'-AMP-activated protein kinase beta subunit family.</text>
</comment>
<evidence type="ECO:0000256" key="1">
    <source>
        <dbReference type="ARBA" id="ARBA00010926"/>
    </source>
</evidence>
<evidence type="ECO:0000313" key="3">
    <source>
        <dbReference type="EMBL" id="MEM5947352.1"/>
    </source>
</evidence>
<evidence type="ECO:0000313" key="4">
    <source>
        <dbReference type="Proteomes" id="UP001466331"/>
    </source>
</evidence>
<gene>
    <name evidence="3" type="ORF">WKV44_02235</name>
</gene>
<dbReference type="EMBL" id="JBCHKQ010000001">
    <property type="protein sequence ID" value="MEM5947352.1"/>
    <property type="molecule type" value="Genomic_DNA"/>
</dbReference>
<dbReference type="PANTHER" id="PTHR10343">
    <property type="entry name" value="5'-AMP-ACTIVATED PROTEIN KINASE , BETA SUBUNIT"/>
    <property type="match status" value="1"/>
</dbReference>
<protein>
    <recommendedName>
        <fullName evidence="2">AMP-activated protein kinase glycogen-binding domain-containing protein</fullName>
    </recommendedName>
</protein>
<proteinExistence type="inferred from homology"/>
<dbReference type="Proteomes" id="UP001466331">
    <property type="component" value="Unassembled WGS sequence"/>
</dbReference>
<dbReference type="Gene3D" id="2.60.40.10">
    <property type="entry name" value="Immunoglobulins"/>
    <property type="match status" value="2"/>
</dbReference>
<sequence>MRKSNLLIMFFLLGSSLVFSLDFSVDSKELHLYILGLKKAEAPHIYDGNLVISYQGHGTEKRVGIALSTEGFKQIHTMAKNPNNIFVYVIKPPRDVDTITYRFVIDGIWMPDPANPNTIRDREGIILSLAKIPLQSLPEISPEIDGNTVIFTYRTEPGKKVTLVGEFCNWDPFLLVMQEVSPGVYQRKLRLPAGSYAYYFFVNGKRVADPLNPKNVYLDNIKISIVNVNTGMASYTH</sequence>
<organism evidence="3 4">
    <name type="scientific">Rarispira pelagica</name>
    <dbReference type="NCBI Taxonomy" id="3141764"/>
    <lineage>
        <taxon>Bacteria</taxon>
        <taxon>Pseudomonadati</taxon>
        <taxon>Spirochaetota</taxon>
        <taxon>Spirochaetia</taxon>
        <taxon>Winmispirales</taxon>
        <taxon>Winmispiraceae</taxon>
        <taxon>Rarispira</taxon>
    </lineage>
</organism>
<keyword evidence="4" id="KW-1185">Reference proteome</keyword>